<keyword evidence="2" id="KW-1185">Reference proteome</keyword>
<protein>
    <submittedName>
        <fullName evidence="1">Uncharacterized protein</fullName>
    </submittedName>
</protein>
<sequence length="59" mass="6655">MERSGTHRNSLHRSKSFRAVRWTAEKPGFFSPDEVSPLSKKPGFIPCLSCEGLKIFSIC</sequence>
<proteinExistence type="predicted"/>
<reference evidence="1" key="1">
    <citation type="journal article" date="2021" name="Microb. Physiol.">
        <title>Proteogenomic Insights into the Physiology of Marine, Sulfate-Reducing, Filamentous Desulfonema limicola and Desulfonema magnum.</title>
        <authorList>
            <person name="Schnaars V."/>
            <person name="Wohlbrand L."/>
            <person name="Scheve S."/>
            <person name="Hinrichs C."/>
            <person name="Reinhardt R."/>
            <person name="Rabus R."/>
        </authorList>
    </citation>
    <scope>NUCLEOTIDE SEQUENCE</scope>
    <source>
        <strain evidence="1">4be13</strain>
    </source>
</reference>
<evidence type="ECO:0000313" key="1">
    <source>
        <dbReference type="EMBL" id="QTA93854.1"/>
    </source>
</evidence>
<accession>A0A975GU67</accession>
<dbReference type="KEGG" id="dmm:dnm_099620"/>
<dbReference type="AlphaFoldDB" id="A0A975GU67"/>
<gene>
    <name evidence="1" type="ORF">dnm_099620</name>
</gene>
<organism evidence="1 2">
    <name type="scientific">Desulfonema magnum</name>
    <dbReference type="NCBI Taxonomy" id="45655"/>
    <lineage>
        <taxon>Bacteria</taxon>
        <taxon>Pseudomonadati</taxon>
        <taxon>Thermodesulfobacteriota</taxon>
        <taxon>Desulfobacteria</taxon>
        <taxon>Desulfobacterales</taxon>
        <taxon>Desulfococcaceae</taxon>
        <taxon>Desulfonema</taxon>
    </lineage>
</organism>
<dbReference type="EMBL" id="CP061800">
    <property type="protein sequence ID" value="QTA93854.1"/>
    <property type="molecule type" value="Genomic_DNA"/>
</dbReference>
<name>A0A975GU67_9BACT</name>
<evidence type="ECO:0000313" key="2">
    <source>
        <dbReference type="Proteomes" id="UP000663722"/>
    </source>
</evidence>
<dbReference type="Proteomes" id="UP000663722">
    <property type="component" value="Chromosome"/>
</dbReference>